<dbReference type="GO" id="GO:0030170">
    <property type="term" value="F:pyridoxal phosphate binding"/>
    <property type="evidence" value="ECO:0007669"/>
    <property type="project" value="InterPro"/>
</dbReference>
<dbReference type="PANTHER" id="PTHR13693:SF100">
    <property type="entry name" value="8-AMINO-7-OXONONANOATE SYNTHASE"/>
    <property type="match status" value="1"/>
</dbReference>
<comment type="similarity">
    <text evidence="3">Belongs to the class-II pyridoxal-phosphate-dependent aminotransferase family. BioF subfamily.</text>
</comment>
<evidence type="ECO:0000256" key="6">
    <source>
        <dbReference type="ARBA" id="ARBA00022679"/>
    </source>
</evidence>
<dbReference type="InterPro" id="IPR004839">
    <property type="entry name" value="Aminotransferase_I/II_large"/>
</dbReference>
<protein>
    <recommendedName>
        <fullName evidence="5">8-amino-7-oxononanoate synthase</fullName>
        <ecNumber evidence="5">2.3.1.47</ecNumber>
    </recommendedName>
    <alternativeName>
        <fullName evidence="9">7-keto-8-amino-pelargonic acid synthase</fullName>
    </alternativeName>
    <alternativeName>
        <fullName evidence="10">8-amino-7-ketopelargonate synthase</fullName>
    </alternativeName>
</protein>
<dbReference type="GO" id="GO:0009102">
    <property type="term" value="P:biotin biosynthetic process"/>
    <property type="evidence" value="ECO:0007669"/>
    <property type="project" value="UniProtKB-KW"/>
</dbReference>
<comment type="cofactor">
    <cofactor evidence="1 12">
        <name>pyridoxal 5'-phosphate</name>
        <dbReference type="ChEBI" id="CHEBI:597326"/>
    </cofactor>
</comment>
<dbReference type="InterPro" id="IPR001917">
    <property type="entry name" value="Aminotrans_II_pyridoxalP_BS"/>
</dbReference>
<evidence type="ECO:0000256" key="9">
    <source>
        <dbReference type="ARBA" id="ARBA00032610"/>
    </source>
</evidence>
<evidence type="ECO:0000256" key="8">
    <source>
        <dbReference type="ARBA" id="ARBA00022898"/>
    </source>
</evidence>
<proteinExistence type="inferred from homology"/>
<reference evidence="14 15" key="1">
    <citation type="submission" date="2018-12" db="EMBL/GenBank/DDBJ databases">
        <authorList>
            <person name="Li A."/>
            <person name="Zhang M."/>
            <person name="Zhu H."/>
        </authorList>
    </citation>
    <scope>NUCLEOTIDE SEQUENCE [LARGE SCALE GENOMIC DNA]</scope>
    <source>
        <strain evidence="14 15">R04H25</strain>
    </source>
</reference>
<dbReference type="SUPFAM" id="SSF53383">
    <property type="entry name" value="PLP-dependent transferases"/>
    <property type="match status" value="1"/>
</dbReference>
<evidence type="ECO:0000256" key="4">
    <source>
        <dbReference type="ARBA" id="ARBA00011738"/>
    </source>
</evidence>
<comment type="catalytic activity">
    <reaction evidence="11">
        <text>6-carboxyhexanoyl-[ACP] + L-alanine + H(+) = (8S)-8-amino-7-oxononanoate + holo-[ACP] + CO2</text>
        <dbReference type="Rhea" id="RHEA:42288"/>
        <dbReference type="Rhea" id="RHEA-COMP:9685"/>
        <dbReference type="Rhea" id="RHEA-COMP:9955"/>
        <dbReference type="ChEBI" id="CHEBI:15378"/>
        <dbReference type="ChEBI" id="CHEBI:16526"/>
        <dbReference type="ChEBI" id="CHEBI:57972"/>
        <dbReference type="ChEBI" id="CHEBI:64479"/>
        <dbReference type="ChEBI" id="CHEBI:78846"/>
        <dbReference type="ChEBI" id="CHEBI:149468"/>
        <dbReference type="EC" id="2.3.1.47"/>
    </reaction>
</comment>
<dbReference type="GO" id="GO:0008710">
    <property type="term" value="F:8-amino-7-oxononanoate synthase activity"/>
    <property type="evidence" value="ECO:0007669"/>
    <property type="project" value="UniProtKB-EC"/>
</dbReference>
<dbReference type="Proteomes" id="UP000288789">
    <property type="component" value="Unassembled WGS sequence"/>
</dbReference>
<evidence type="ECO:0000256" key="12">
    <source>
        <dbReference type="RuleBase" id="RU003693"/>
    </source>
</evidence>
<keyword evidence="15" id="KW-1185">Reference proteome</keyword>
<evidence type="ECO:0000256" key="7">
    <source>
        <dbReference type="ARBA" id="ARBA00022756"/>
    </source>
</evidence>
<evidence type="ECO:0000256" key="10">
    <source>
        <dbReference type="ARBA" id="ARBA00033381"/>
    </source>
</evidence>
<sequence length="375" mass="40721">MQIQGVLQRQLELRHQQRRHRSLSVPTAVHDFSGNDYLGLSQHPQVRDAFQQGVQQWGTGSGSSPLVAGYQTPHAYLRRQLSEWLERDNVLLFSSGFGANQCTMRALAPLYGRVLLDRLSHASLLDGVREQRHWKRFAHNDAVHAKKLLNPDATNLIVTESLFSMDGDSAPLHELAALDADLWVDDAHGLGIVGVDGRSAASQLSQTQGPLITATFGKALGVMGAALVGTDSVIDYLVNYGREFIYSTAFPAAQAVAVSAAIKIVQSAEGARLRQQLDTNVALFSELTERVNIPLGTSQHAIQTLVVGSDANVMNIGVALNSQGFKCGTIRPPTVPEGTARLRITLTAQHKEADIRAFVAALADCYQRLTETEVV</sequence>
<evidence type="ECO:0000256" key="1">
    <source>
        <dbReference type="ARBA" id="ARBA00001933"/>
    </source>
</evidence>
<gene>
    <name evidence="14" type="ORF">EGC76_03210</name>
</gene>
<evidence type="ECO:0000256" key="2">
    <source>
        <dbReference type="ARBA" id="ARBA00004746"/>
    </source>
</evidence>
<organism evidence="14 15">
    <name type="scientific">Pseudidiomarina gelatinasegens</name>
    <dbReference type="NCBI Taxonomy" id="2487740"/>
    <lineage>
        <taxon>Bacteria</taxon>
        <taxon>Pseudomonadati</taxon>
        <taxon>Pseudomonadota</taxon>
        <taxon>Gammaproteobacteria</taxon>
        <taxon>Alteromonadales</taxon>
        <taxon>Idiomarinaceae</taxon>
        <taxon>Pseudidiomarina</taxon>
    </lineage>
</organism>
<feature type="domain" description="Aminotransferase class I/classII large" evidence="13">
    <location>
        <begin position="31"/>
        <end position="362"/>
    </location>
</feature>
<dbReference type="PROSITE" id="PS00599">
    <property type="entry name" value="AA_TRANSFER_CLASS_2"/>
    <property type="match status" value="1"/>
</dbReference>
<dbReference type="EMBL" id="RSFE01000002">
    <property type="protein sequence ID" value="RWU12209.1"/>
    <property type="molecule type" value="Genomic_DNA"/>
</dbReference>
<dbReference type="PANTHER" id="PTHR13693">
    <property type="entry name" value="CLASS II AMINOTRANSFERASE/8-AMINO-7-OXONONANOATE SYNTHASE"/>
    <property type="match status" value="1"/>
</dbReference>
<dbReference type="RefSeq" id="WP_128351575.1">
    <property type="nucleotide sequence ID" value="NZ_RSFE01000002.1"/>
</dbReference>
<dbReference type="InterPro" id="IPR050087">
    <property type="entry name" value="AON_synthase_class-II"/>
</dbReference>
<evidence type="ECO:0000256" key="5">
    <source>
        <dbReference type="ARBA" id="ARBA00013187"/>
    </source>
</evidence>
<evidence type="ECO:0000256" key="11">
    <source>
        <dbReference type="ARBA" id="ARBA00047715"/>
    </source>
</evidence>
<name>A0A443Z607_9GAMM</name>
<evidence type="ECO:0000313" key="15">
    <source>
        <dbReference type="Proteomes" id="UP000288789"/>
    </source>
</evidence>
<dbReference type="EC" id="2.3.1.47" evidence="5"/>
<dbReference type="OrthoDB" id="9807157at2"/>
<evidence type="ECO:0000259" key="13">
    <source>
        <dbReference type="Pfam" id="PF00155"/>
    </source>
</evidence>
<dbReference type="AlphaFoldDB" id="A0A443Z607"/>
<comment type="pathway">
    <text evidence="2">Cofactor biosynthesis; biotin biosynthesis.</text>
</comment>
<dbReference type="Gene3D" id="3.90.1150.10">
    <property type="entry name" value="Aspartate Aminotransferase, domain 1"/>
    <property type="match status" value="1"/>
</dbReference>
<dbReference type="InterPro" id="IPR015421">
    <property type="entry name" value="PyrdxlP-dep_Trfase_major"/>
</dbReference>
<accession>A0A443Z607</accession>
<keyword evidence="6" id="KW-0808">Transferase</keyword>
<keyword evidence="8 12" id="KW-0663">Pyridoxal phosphate</keyword>
<dbReference type="InterPro" id="IPR015424">
    <property type="entry name" value="PyrdxlP-dep_Trfase"/>
</dbReference>
<dbReference type="Pfam" id="PF00155">
    <property type="entry name" value="Aminotran_1_2"/>
    <property type="match status" value="1"/>
</dbReference>
<dbReference type="Gene3D" id="3.40.640.10">
    <property type="entry name" value="Type I PLP-dependent aspartate aminotransferase-like (Major domain)"/>
    <property type="match status" value="1"/>
</dbReference>
<comment type="subunit">
    <text evidence="4">Homodimer.</text>
</comment>
<dbReference type="InterPro" id="IPR015422">
    <property type="entry name" value="PyrdxlP-dep_Trfase_small"/>
</dbReference>
<comment type="caution">
    <text evidence="14">The sequence shown here is derived from an EMBL/GenBank/DDBJ whole genome shotgun (WGS) entry which is preliminary data.</text>
</comment>
<evidence type="ECO:0000313" key="14">
    <source>
        <dbReference type="EMBL" id="RWU12209.1"/>
    </source>
</evidence>
<evidence type="ECO:0000256" key="3">
    <source>
        <dbReference type="ARBA" id="ARBA00010008"/>
    </source>
</evidence>
<keyword evidence="7" id="KW-0093">Biotin biosynthesis</keyword>